<protein>
    <submittedName>
        <fullName evidence="2">Putative LAGLIDADG endonuclease</fullName>
    </submittedName>
</protein>
<dbReference type="InterPro" id="IPR051289">
    <property type="entry name" value="LAGLIDADG_Endonuclease"/>
</dbReference>
<sequence>MSNYTLSRFLYFFFTFIAQTNYYKLIVGVVRTIGLLKSNYSTGIDHFNFSNFYDKFSRYLRPVSPSGGLGNETTIPSTRFLSWFIGFTEGEGSFIVNNRGDLCFVITQSNTDIKILHFIKETLGFGKVIPQSANVSRFVTQNKREIEIIVHLFNGNIILPSRKTIFDHFVQGFNTWVSKGRIKLNTVEVKHRDLLPSLKDNWLAGFTDAEGCFTCSIGRDSAKGFSFNFNISQKWGASRPVSPSGGLGNEIYILEHLCVLFKQVLYLTYCRYCNEYGEYKIVKIYPLLGIIIHYTQKNWFSYKLWKEIHKELLKKNHLDPIKRVEMIEKSRLINKF</sequence>
<dbReference type="InterPro" id="IPR004860">
    <property type="entry name" value="LAGLIDADG_dom"/>
</dbReference>
<dbReference type="GO" id="GO:0004519">
    <property type="term" value="F:endonuclease activity"/>
    <property type="evidence" value="ECO:0007669"/>
    <property type="project" value="UniProtKB-KW"/>
</dbReference>
<feature type="domain" description="Homing endonuclease LAGLIDADG" evidence="1">
    <location>
        <begin position="85"/>
        <end position="166"/>
    </location>
</feature>
<geneLocation type="mitochondrion" evidence="2"/>
<dbReference type="PANTHER" id="PTHR36181">
    <property type="entry name" value="INTRON-ENCODED ENDONUCLEASE AI3-RELATED"/>
    <property type="match status" value="1"/>
</dbReference>
<evidence type="ECO:0000313" key="2">
    <source>
        <dbReference type="EMBL" id="ADW79434.1"/>
    </source>
</evidence>
<accession>E9L091</accession>
<dbReference type="GO" id="GO:0005739">
    <property type="term" value="C:mitochondrion"/>
    <property type="evidence" value="ECO:0007669"/>
    <property type="project" value="UniProtKB-ARBA"/>
</dbReference>
<keyword evidence="2" id="KW-0378">Hydrolase</keyword>
<dbReference type="Pfam" id="PF00961">
    <property type="entry name" value="LAGLIDADG_1"/>
    <property type="match status" value="2"/>
</dbReference>
<organism evidence="2">
    <name type="scientific">Colletotrichum lindemuthianum</name>
    <name type="common">Bean anthracnose fungus</name>
    <name type="synonym">Glomerella lindemuthiana</name>
    <dbReference type="NCBI Taxonomy" id="290576"/>
    <lineage>
        <taxon>Eukaryota</taxon>
        <taxon>Fungi</taxon>
        <taxon>Dikarya</taxon>
        <taxon>Ascomycota</taxon>
        <taxon>Pezizomycotina</taxon>
        <taxon>Sordariomycetes</taxon>
        <taxon>Hypocreomycetidae</taxon>
        <taxon>Glomerellales</taxon>
        <taxon>Glomerellaceae</taxon>
        <taxon>Colletotrichum</taxon>
        <taxon>Colletotrichum orbiculare species complex</taxon>
    </lineage>
</organism>
<reference evidence="2" key="1">
    <citation type="submission" date="2010-06" db="EMBL/GenBank/DDBJ databases">
        <title>Partial sequence of mitochondrial genome of the phytopathogenic fungus Colletotrichum lindemuthianum.</title>
        <authorList>
            <person name="Soares M.A."/>
            <person name="Queiroz M.V."/>
            <person name="Langin T."/>
            <person name="Araujo E.F."/>
        </authorList>
    </citation>
    <scope>NUCLEOTIDE SEQUENCE</scope>
    <source>
        <strain evidence="2">LV49</strain>
    </source>
</reference>
<dbReference type="PANTHER" id="PTHR36181:SF4">
    <property type="entry name" value="LAGLIDADG ENDONUCLEASE"/>
    <property type="match status" value="1"/>
</dbReference>
<keyword evidence="2" id="KW-0496">Mitochondrion</keyword>
<dbReference type="SUPFAM" id="SSF55608">
    <property type="entry name" value="Homing endonucleases"/>
    <property type="match status" value="2"/>
</dbReference>
<name>E9L091_COLLN</name>
<dbReference type="EMBL" id="HM450146">
    <property type="protein sequence ID" value="ADW79434.1"/>
    <property type="molecule type" value="Genomic_DNA"/>
</dbReference>
<keyword evidence="2" id="KW-0255">Endonuclease</keyword>
<proteinExistence type="predicted"/>
<evidence type="ECO:0000259" key="1">
    <source>
        <dbReference type="Pfam" id="PF00961"/>
    </source>
</evidence>
<feature type="domain" description="Homing endonuclease LAGLIDADG" evidence="1">
    <location>
        <begin position="203"/>
        <end position="305"/>
    </location>
</feature>
<dbReference type="Gene3D" id="3.10.28.10">
    <property type="entry name" value="Homing endonucleases"/>
    <property type="match status" value="2"/>
</dbReference>
<dbReference type="AlphaFoldDB" id="E9L091"/>
<dbReference type="InterPro" id="IPR027434">
    <property type="entry name" value="Homing_endonucl"/>
</dbReference>
<keyword evidence="2" id="KW-0540">Nuclease</keyword>